<dbReference type="EMBL" id="AUZX01000797">
    <property type="protein sequence ID" value="EQD80281.1"/>
    <property type="molecule type" value="Genomic_DNA"/>
</dbReference>
<dbReference type="GO" id="GO:0019867">
    <property type="term" value="C:outer membrane"/>
    <property type="evidence" value="ECO:0007669"/>
    <property type="project" value="InterPro"/>
</dbReference>
<gene>
    <name evidence="1" type="ORF">B1A_01051</name>
</gene>
<keyword evidence="1" id="KW-0449">Lipoprotein</keyword>
<evidence type="ECO:0000313" key="1">
    <source>
        <dbReference type="EMBL" id="EQD80281.1"/>
    </source>
</evidence>
<accession>T1C462</accession>
<sequence length="190" mass="20471">MGGAEIMRFKLLLLTGLTVGLASCASTPPAPLAGNDFVPILPRTAQNDPSVVGEKVRWGGVIAGVKPGKTDTCFHVVSHTLDDSDRPVDDDHSDGRFIACAHGFFDPSIYSLKRQITVTGTLQVPTIGKVGDMRYIFPHVAADVVYLWPKDVPMDNSGMYYGEGFGMSPFGDPMDGPMTPWMGPDIGMPW</sequence>
<protein>
    <submittedName>
        <fullName evidence="1">Outer membrane lipoprotein Slp</fullName>
    </submittedName>
</protein>
<dbReference type="InterPro" id="IPR004658">
    <property type="entry name" value="OMP_Slp"/>
</dbReference>
<name>T1C462_9ZZZZ</name>
<proteinExistence type="predicted"/>
<dbReference type="PIRSF" id="PIRSF004982">
    <property type="entry name" value="SlP"/>
    <property type="match status" value="1"/>
</dbReference>
<dbReference type="PANTHER" id="PTHR37530">
    <property type="entry name" value="OUTER MEMBRANE PROTEIN SLP"/>
    <property type="match status" value="1"/>
</dbReference>
<organism evidence="1">
    <name type="scientific">mine drainage metagenome</name>
    <dbReference type="NCBI Taxonomy" id="410659"/>
    <lineage>
        <taxon>unclassified sequences</taxon>
        <taxon>metagenomes</taxon>
        <taxon>ecological metagenomes</taxon>
    </lineage>
</organism>
<dbReference type="Pfam" id="PF03843">
    <property type="entry name" value="Slp"/>
    <property type="match status" value="1"/>
</dbReference>
<comment type="caution">
    <text evidence="1">The sequence shown here is derived from an EMBL/GenBank/DDBJ whole genome shotgun (WGS) entry which is preliminary data.</text>
</comment>
<dbReference type="AlphaFoldDB" id="T1C462"/>
<dbReference type="PANTHER" id="PTHR37530:SF1">
    <property type="entry name" value="OUTER MEMBRANE PROTEIN SLP"/>
    <property type="match status" value="1"/>
</dbReference>
<reference evidence="1" key="1">
    <citation type="submission" date="2013-08" db="EMBL/GenBank/DDBJ databases">
        <authorList>
            <person name="Mendez C."/>
            <person name="Richter M."/>
            <person name="Ferrer M."/>
            <person name="Sanchez J."/>
        </authorList>
    </citation>
    <scope>NUCLEOTIDE SEQUENCE</scope>
</reference>
<reference evidence="1" key="2">
    <citation type="journal article" date="2014" name="ISME J.">
        <title>Microbial stratification in low pH oxic and suboxic macroscopic growths along an acid mine drainage.</title>
        <authorList>
            <person name="Mendez-Garcia C."/>
            <person name="Mesa V."/>
            <person name="Sprenger R.R."/>
            <person name="Richter M."/>
            <person name="Diez M.S."/>
            <person name="Solano J."/>
            <person name="Bargiela R."/>
            <person name="Golyshina O.V."/>
            <person name="Manteca A."/>
            <person name="Ramos J.L."/>
            <person name="Gallego J.R."/>
            <person name="Llorente I."/>
            <person name="Martins Dos Santos V.A."/>
            <person name="Jensen O.N."/>
            <person name="Pelaez A.I."/>
            <person name="Sanchez J."/>
            <person name="Ferrer M."/>
        </authorList>
    </citation>
    <scope>NUCLEOTIDE SEQUENCE</scope>
</reference>